<gene>
    <name evidence="2" type="ORF">MCHUDSM44219_02302</name>
</gene>
<evidence type="ECO:0000256" key="1">
    <source>
        <dbReference type="SAM" id="SignalP"/>
    </source>
</evidence>
<evidence type="ECO:0000313" key="2">
    <source>
        <dbReference type="EMBL" id="KMO80140.1"/>
    </source>
</evidence>
<evidence type="ECO:0008006" key="4">
    <source>
        <dbReference type="Google" id="ProtNLM"/>
    </source>
</evidence>
<accession>A0A0J6WAE0</accession>
<keyword evidence="3" id="KW-1185">Reference proteome</keyword>
<dbReference type="PATRIC" id="fig|1800.3.peg.2304"/>
<organism evidence="2 3">
    <name type="scientific">Mycolicibacterium chubuense</name>
    <name type="common">Mycobacterium chubuense</name>
    <dbReference type="NCBI Taxonomy" id="1800"/>
    <lineage>
        <taxon>Bacteria</taxon>
        <taxon>Bacillati</taxon>
        <taxon>Actinomycetota</taxon>
        <taxon>Actinomycetes</taxon>
        <taxon>Mycobacteriales</taxon>
        <taxon>Mycobacteriaceae</taxon>
        <taxon>Mycolicibacterium</taxon>
    </lineage>
</organism>
<dbReference type="Proteomes" id="UP000036176">
    <property type="component" value="Unassembled WGS sequence"/>
</dbReference>
<reference evidence="2 3" key="1">
    <citation type="journal article" date="2015" name="Genome Biol. Evol.">
        <title>Characterization of Three Mycobacterium spp. with Potential Use in Bioremediation by Genome Sequencing and Comparative Genomics.</title>
        <authorList>
            <person name="Das S."/>
            <person name="Pettersson B.M."/>
            <person name="Behra P.R."/>
            <person name="Ramesh M."/>
            <person name="Dasgupta S."/>
            <person name="Bhattacharya A."/>
            <person name="Kirsebom L.A."/>
        </authorList>
    </citation>
    <scope>NUCLEOTIDE SEQUENCE [LARGE SCALE GENOMIC DNA]</scope>
    <source>
        <strain evidence="2 3">DSM 44219</strain>
    </source>
</reference>
<dbReference type="RefSeq" id="WP_048418311.1">
    <property type="nucleotide sequence ID" value="NZ_JYNX01000034.1"/>
</dbReference>
<proteinExistence type="predicted"/>
<feature type="chain" id="PRO_5005283942" description="Lipoprotein LpqN" evidence="1">
    <location>
        <begin position="29"/>
        <end position="178"/>
    </location>
</feature>
<dbReference type="EMBL" id="JYNX01000034">
    <property type="protein sequence ID" value="KMO80140.1"/>
    <property type="molecule type" value="Genomic_DNA"/>
</dbReference>
<dbReference type="OrthoDB" id="4751027at2"/>
<comment type="caution">
    <text evidence="2">The sequence shown here is derived from an EMBL/GenBank/DDBJ whole genome shotgun (WGS) entry which is preliminary data.</text>
</comment>
<feature type="signal peptide" evidence="1">
    <location>
        <begin position="1"/>
        <end position="28"/>
    </location>
</feature>
<name>A0A0J6WAE0_MYCCU</name>
<sequence length="178" mass="17998" precursor="true">MKTMSTFALGGVAAVAATVTVGFGSASAAPDYGTLPVNPNVITDSTAYVPTPPVSDPDGQQGVRQEFNHRDGSRGITTTILVLPSAQAATDAMNAWRDGLGSVVTNPTSGPVPVGAGGTWVSGVSPNGTQSVGVLMFTRGNAAVDVQFDGPLNDPVPPDLATQYGDDQVAAIDRQLGT</sequence>
<evidence type="ECO:0000313" key="3">
    <source>
        <dbReference type="Proteomes" id="UP000036176"/>
    </source>
</evidence>
<keyword evidence="1" id="KW-0732">Signal</keyword>
<protein>
    <recommendedName>
        <fullName evidence="4">Lipoprotein LpqN</fullName>
    </recommendedName>
</protein>
<dbReference type="AlphaFoldDB" id="A0A0J6WAE0"/>